<evidence type="ECO:0000313" key="3">
    <source>
        <dbReference type="EMBL" id="PWV95492.1"/>
    </source>
</evidence>
<reference evidence="3 4" key="1">
    <citation type="submission" date="2018-05" db="EMBL/GenBank/DDBJ databases">
        <title>Genomic Encyclopedia of Type Strains, Phase IV (KMG-IV): sequencing the most valuable type-strain genomes for metagenomic binning, comparative biology and taxonomic classification.</title>
        <authorList>
            <person name="Goeker M."/>
        </authorList>
    </citation>
    <scope>NUCLEOTIDE SEQUENCE [LARGE SCALE GENOMIC DNA]</scope>
    <source>
        <strain evidence="3 4">DSM 16791</strain>
    </source>
</reference>
<sequence length="97" mass="10595">MGSFTTMSSKGQLTIPKDVRDELNLKAGTRFYVTVRDGEVVALPKNLSVQDLAGFLGKPPRGLGATLEDFDEAIEAAVAEDDERIRREWPEGEGGQE</sequence>
<feature type="domain" description="SpoVT-AbrB" evidence="2">
    <location>
        <begin position="2"/>
        <end position="47"/>
    </location>
</feature>
<dbReference type="Proteomes" id="UP000246352">
    <property type="component" value="Unassembled WGS sequence"/>
</dbReference>
<comment type="caution">
    <text evidence="3">The sequence shown here is derived from an EMBL/GenBank/DDBJ whole genome shotgun (WGS) entry which is preliminary data.</text>
</comment>
<dbReference type="SUPFAM" id="SSF89447">
    <property type="entry name" value="AbrB/MazE/MraZ-like"/>
    <property type="match status" value="1"/>
</dbReference>
<dbReference type="NCBIfam" id="TIGR01439">
    <property type="entry name" value="lp_hng_hel_AbrB"/>
    <property type="match status" value="1"/>
</dbReference>
<dbReference type="SMART" id="SM00966">
    <property type="entry name" value="SpoVT_AbrB"/>
    <property type="match status" value="1"/>
</dbReference>
<proteinExistence type="predicted"/>
<evidence type="ECO:0000259" key="2">
    <source>
        <dbReference type="PROSITE" id="PS51740"/>
    </source>
</evidence>
<dbReference type="EMBL" id="QGTR01000010">
    <property type="protein sequence ID" value="PWV95492.1"/>
    <property type="molecule type" value="Genomic_DNA"/>
</dbReference>
<dbReference type="Pfam" id="PF04014">
    <property type="entry name" value="MazE_antitoxin"/>
    <property type="match status" value="1"/>
</dbReference>
<name>A0A317PCD4_9HYPH</name>
<dbReference type="Gene3D" id="2.10.260.10">
    <property type="match status" value="1"/>
</dbReference>
<keyword evidence="4" id="KW-1185">Reference proteome</keyword>
<dbReference type="GO" id="GO:0003677">
    <property type="term" value="F:DNA binding"/>
    <property type="evidence" value="ECO:0007669"/>
    <property type="project" value="UniProtKB-UniRule"/>
</dbReference>
<dbReference type="InterPro" id="IPR007159">
    <property type="entry name" value="SpoVT-AbrB_dom"/>
</dbReference>
<dbReference type="PROSITE" id="PS51740">
    <property type="entry name" value="SPOVT_ABRB"/>
    <property type="match status" value="1"/>
</dbReference>
<dbReference type="OrthoDB" id="9809003at2"/>
<organism evidence="3 4">
    <name type="scientific">Hoeflea marina</name>
    <dbReference type="NCBI Taxonomy" id="274592"/>
    <lineage>
        <taxon>Bacteria</taxon>
        <taxon>Pseudomonadati</taxon>
        <taxon>Pseudomonadota</taxon>
        <taxon>Alphaproteobacteria</taxon>
        <taxon>Hyphomicrobiales</taxon>
        <taxon>Rhizobiaceae</taxon>
        <taxon>Hoeflea</taxon>
    </lineage>
</organism>
<accession>A0A317PCD4</accession>
<gene>
    <name evidence="3" type="ORF">DFR52_11020</name>
</gene>
<dbReference type="InterPro" id="IPR037914">
    <property type="entry name" value="SpoVT-AbrB_sf"/>
</dbReference>
<dbReference type="RefSeq" id="WP_110034501.1">
    <property type="nucleotide sequence ID" value="NZ_QGTR01000010.1"/>
</dbReference>
<keyword evidence="1" id="KW-0238">DNA-binding</keyword>
<dbReference type="AlphaFoldDB" id="A0A317PCD4"/>
<evidence type="ECO:0000256" key="1">
    <source>
        <dbReference type="PROSITE-ProRule" id="PRU01076"/>
    </source>
</evidence>
<evidence type="ECO:0000313" key="4">
    <source>
        <dbReference type="Proteomes" id="UP000246352"/>
    </source>
</evidence>
<protein>
    <submittedName>
        <fullName evidence="3">AbrB family looped-hinge helix DNA binding protein</fullName>
    </submittedName>
</protein>